<keyword evidence="2" id="KW-0812">Transmembrane</keyword>
<evidence type="ECO:0000256" key="2">
    <source>
        <dbReference type="SAM" id="Phobius"/>
    </source>
</evidence>
<feature type="compositionally biased region" description="Polar residues" evidence="1">
    <location>
        <begin position="234"/>
        <end position="248"/>
    </location>
</feature>
<proteinExistence type="predicted"/>
<comment type="caution">
    <text evidence="3">The sequence shown here is derived from an EMBL/GenBank/DDBJ whole genome shotgun (WGS) entry which is preliminary data.</text>
</comment>
<feature type="region of interest" description="Disordered" evidence="1">
    <location>
        <begin position="218"/>
        <end position="315"/>
    </location>
</feature>
<name>A0ABR2VKN8_9FUNG</name>
<sequence length="315" mass="34671">MAVESLVKFGFSYPKEFPSYFILIALIGVVVCVGLVIKLSISNPYVFRKAAWSFSPIPSKPILPSSSSVLYKAGLPIALTPEKNSCSSNSSPKIDNVVESIPVLSEGKETDSFKPSHNSTLVSPSQTSLSQAEPTNEVDLKTTVNEKNSHIELSQPTHSTPTVNSKTSPNLSKTVVQKTLLENDTPKPNLHSNKAVDHSSHQTVDITAVDSTSFNDFIPIESRRRRKPKKSQTPEKLQVQTNIDNKMGTSKHQKQIRRRQKPSSTESSPRQSPTSSPRAPKVIPLSSMKRSENTSIPPREPRKALMSFPNVHIIP</sequence>
<feature type="region of interest" description="Disordered" evidence="1">
    <location>
        <begin position="149"/>
        <end position="204"/>
    </location>
</feature>
<reference evidence="3 4" key="1">
    <citation type="submission" date="2023-04" db="EMBL/GenBank/DDBJ databases">
        <title>Genome of Basidiobolus ranarum AG-B5.</title>
        <authorList>
            <person name="Stajich J.E."/>
            <person name="Carter-House D."/>
            <person name="Gryganskyi A."/>
        </authorList>
    </citation>
    <scope>NUCLEOTIDE SEQUENCE [LARGE SCALE GENOMIC DNA]</scope>
    <source>
        <strain evidence="3 4">AG-B5</strain>
    </source>
</reference>
<organism evidence="3 4">
    <name type="scientific">Basidiobolus ranarum</name>
    <dbReference type="NCBI Taxonomy" id="34480"/>
    <lineage>
        <taxon>Eukaryota</taxon>
        <taxon>Fungi</taxon>
        <taxon>Fungi incertae sedis</taxon>
        <taxon>Zoopagomycota</taxon>
        <taxon>Entomophthoromycotina</taxon>
        <taxon>Basidiobolomycetes</taxon>
        <taxon>Basidiobolales</taxon>
        <taxon>Basidiobolaceae</taxon>
        <taxon>Basidiobolus</taxon>
    </lineage>
</organism>
<feature type="compositionally biased region" description="Polar residues" evidence="1">
    <location>
        <begin position="149"/>
        <end position="182"/>
    </location>
</feature>
<feature type="compositionally biased region" description="Basic residues" evidence="1">
    <location>
        <begin position="249"/>
        <end position="261"/>
    </location>
</feature>
<feature type="non-terminal residue" evidence="3">
    <location>
        <position position="315"/>
    </location>
</feature>
<keyword evidence="2" id="KW-0472">Membrane</keyword>
<evidence type="ECO:0000313" key="3">
    <source>
        <dbReference type="EMBL" id="KAK9667498.1"/>
    </source>
</evidence>
<evidence type="ECO:0000256" key="1">
    <source>
        <dbReference type="SAM" id="MobiDB-lite"/>
    </source>
</evidence>
<gene>
    <name evidence="3" type="ORF">K7432_017775</name>
</gene>
<keyword evidence="4" id="KW-1185">Reference proteome</keyword>
<protein>
    <submittedName>
        <fullName evidence="3">Uncharacterized protein</fullName>
    </submittedName>
</protein>
<accession>A0ABR2VKN8</accession>
<dbReference type="EMBL" id="JASJQH010011241">
    <property type="protein sequence ID" value="KAK9667498.1"/>
    <property type="molecule type" value="Genomic_DNA"/>
</dbReference>
<feature type="compositionally biased region" description="Low complexity" evidence="1">
    <location>
        <begin position="262"/>
        <end position="280"/>
    </location>
</feature>
<dbReference type="Proteomes" id="UP001479436">
    <property type="component" value="Unassembled WGS sequence"/>
</dbReference>
<evidence type="ECO:0000313" key="4">
    <source>
        <dbReference type="Proteomes" id="UP001479436"/>
    </source>
</evidence>
<feature type="transmembrane region" description="Helical" evidence="2">
    <location>
        <begin position="20"/>
        <end position="41"/>
    </location>
</feature>
<feature type="compositionally biased region" description="Polar residues" evidence="1">
    <location>
        <begin position="115"/>
        <end position="134"/>
    </location>
</feature>
<feature type="region of interest" description="Disordered" evidence="1">
    <location>
        <begin position="107"/>
        <end position="137"/>
    </location>
</feature>
<keyword evidence="2" id="KW-1133">Transmembrane helix</keyword>